<dbReference type="Pfam" id="PF19045">
    <property type="entry name" value="Ligase_CoA_2"/>
    <property type="match status" value="1"/>
</dbReference>
<dbReference type="InterPro" id="IPR043938">
    <property type="entry name" value="Ligase_CoA_dom"/>
</dbReference>
<evidence type="ECO:0000313" key="5">
    <source>
        <dbReference type="EMBL" id="TCO11662.1"/>
    </source>
</evidence>
<feature type="domain" description="N-acetyltransferase" evidence="4">
    <location>
        <begin position="45"/>
        <end position="201"/>
    </location>
</feature>
<dbReference type="Gene3D" id="3.30.1490.20">
    <property type="entry name" value="ATP-grasp fold, A domain"/>
    <property type="match status" value="1"/>
</dbReference>
<organism evidence="5 6">
    <name type="scientific">Kribbella orskensis</name>
    <dbReference type="NCBI Taxonomy" id="2512216"/>
    <lineage>
        <taxon>Bacteria</taxon>
        <taxon>Bacillati</taxon>
        <taxon>Actinomycetota</taxon>
        <taxon>Actinomycetes</taxon>
        <taxon>Propionibacteriales</taxon>
        <taxon>Kribbellaceae</taxon>
        <taxon>Kribbella</taxon>
    </lineage>
</organism>
<dbReference type="InterPro" id="IPR003781">
    <property type="entry name" value="CoA-bd"/>
</dbReference>
<dbReference type="SUPFAM" id="SSF52210">
    <property type="entry name" value="Succinyl-CoA synthetase domains"/>
    <property type="match status" value="2"/>
</dbReference>
<dbReference type="InterPro" id="IPR011761">
    <property type="entry name" value="ATP-grasp"/>
</dbReference>
<keyword evidence="1" id="KW-0547">Nucleotide-binding</keyword>
<evidence type="ECO:0000313" key="6">
    <source>
        <dbReference type="Proteomes" id="UP000295818"/>
    </source>
</evidence>
<dbReference type="InterPro" id="IPR016181">
    <property type="entry name" value="Acyl_CoA_acyltransferase"/>
</dbReference>
<evidence type="ECO:0000259" key="3">
    <source>
        <dbReference type="PROSITE" id="PS50975"/>
    </source>
</evidence>
<sequence length="916" mass="95618">MTTSVTDPAGGVSDPGQGPVAAASAFHPAFPNAGWDALASDGSVVRIRPMRAEDEAALKAMNQRLSDRTVYLRFFSLDRRGADEHAHHLADESPGHQALVAECAGRVIGVASYEVIRPGEAEMAFLLDDAVQGRGIGTLLLEQLAAAAREAGIDRLRADTLAENAPMLRVFADSGFEQTHRLDRGVVELMLDTSYSAQTLDRMAERERQAEDRSLRPLFSPSAVAVIGAGRTPGGVGHEVLRALAAGGYRGELYAVNPQADRIGGVTAYPSVLAVPGPVDLAVIAVPAVQVTSVLAECGHKGVAGAVILTSGFSELGANELQQEILAIARRHSIRLIGPNCLGIVNTAPEVALNATFADMTPVAGSLAIAAQSGAVGIAVLDHASRIGLGISEFVSLGNKVDVSGNDLLLHWWDDPRTDVIALYLESFGNPVKFARLARLVGRTKPVLVVKGGRSTGGRRAGTSHTAAAATPDTAVDALFEQSGVLRMDTVEELIETARVLAGRPLPKGNRLAVIGNAGGAGVLAADAAGRLGLEVPELSAATQQELTEATGAVGAGNPVDLGAAASPQTLERALRVVLDSGEADSVLVCYAATRAGSVPDTCAAIAAAAAGSEVPILVTCIGAPDAEPRIALANGSYLPVFPFPESAVRALAHAARYAAWRSRPQGVVPTLDRVDAEGARTVVRHFLQRRPEGGWLDPEDAEQLLQCAGIPVVHAIRASDREQVLAAAGLVGYPVVVKTAAEGIVHKTDVGGVRVGLVDERAVESAYDEIVAATGDRRVVVQAMAPAWTEMVIGMVRDALFGPIVMAGSGGVLTDLMADRRWRGLPLTDLDATEMVRSLRCAPLLAGYRGAEPADEAAVLDVLHRVAWLAETLPEIAELDINPLTAAPSGAFAIDAKLHITPAGPAHDWYSRHLR</sequence>
<keyword evidence="1" id="KW-0067">ATP-binding</keyword>
<dbReference type="SUPFAM" id="SSF56059">
    <property type="entry name" value="Glutathione synthetase ATP-binding domain-like"/>
    <property type="match status" value="1"/>
</dbReference>
<dbReference type="Pfam" id="PF00583">
    <property type="entry name" value="Acetyltransf_1"/>
    <property type="match status" value="1"/>
</dbReference>
<dbReference type="Pfam" id="PF13607">
    <property type="entry name" value="Succ_CoA_lig"/>
    <property type="match status" value="1"/>
</dbReference>
<dbReference type="PANTHER" id="PTHR42793:SF1">
    <property type="entry name" value="PEPTIDYL-LYSINE N-ACETYLTRANSFERASE PATZ"/>
    <property type="match status" value="1"/>
</dbReference>
<dbReference type="PANTHER" id="PTHR42793">
    <property type="entry name" value="COA BINDING DOMAIN CONTAINING PROTEIN"/>
    <property type="match status" value="1"/>
</dbReference>
<proteinExistence type="predicted"/>
<dbReference type="Gene3D" id="3.30.470.20">
    <property type="entry name" value="ATP-grasp fold, B domain"/>
    <property type="match status" value="1"/>
</dbReference>
<dbReference type="InterPro" id="IPR036291">
    <property type="entry name" value="NAD(P)-bd_dom_sf"/>
</dbReference>
<dbReference type="InterPro" id="IPR016102">
    <property type="entry name" value="Succinyl-CoA_synth-like"/>
</dbReference>
<dbReference type="SMART" id="SM00881">
    <property type="entry name" value="CoA_binding"/>
    <property type="match status" value="1"/>
</dbReference>
<keyword evidence="6" id="KW-1185">Reference proteome</keyword>
<dbReference type="PROSITE" id="PS50975">
    <property type="entry name" value="ATP_GRASP"/>
    <property type="match status" value="1"/>
</dbReference>
<reference evidence="5 6" key="1">
    <citation type="journal article" date="2015" name="Stand. Genomic Sci.">
        <title>Genomic Encyclopedia of Bacterial and Archaeal Type Strains, Phase III: the genomes of soil and plant-associated and newly described type strains.</title>
        <authorList>
            <person name="Whitman W.B."/>
            <person name="Woyke T."/>
            <person name="Klenk H.P."/>
            <person name="Zhou Y."/>
            <person name="Lilburn T.G."/>
            <person name="Beck B.J."/>
            <person name="De Vos P."/>
            <person name="Vandamme P."/>
            <person name="Eisen J.A."/>
            <person name="Garrity G."/>
            <person name="Hugenholtz P."/>
            <person name="Kyrpides N.C."/>
        </authorList>
    </citation>
    <scope>NUCLEOTIDE SEQUENCE [LARGE SCALE GENOMIC DNA]</scope>
    <source>
        <strain evidence="5 6">VKM Ac-2538</strain>
    </source>
</reference>
<dbReference type="PROSITE" id="PS51186">
    <property type="entry name" value="GNAT"/>
    <property type="match status" value="1"/>
</dbReference>
<dbReference type="SUPFAM" id="SSF51735">
    <property type="entry name" value="NAD(P)-binding Rossmann-fold domains"/>
    <property type="match status" value="1"/>
</dbReference>
<dbReference type="RefSeq" id="WP_132195960.1">
    <property type="nucleotide sequence ID" value="NZ_SLWM01000029.1"/>
</dbReference>
<dbReference type="Gene3D" id="3.40.630.30">
    <property type="match status" value="1"/>
</dbReference>
<dbReference type="Gene3D" id="3.40.50.261">
    <property type="entry name" value="Succinyl-CoA synthetase domains"/>
    <property type="match status" value="2"/>
</dbReference>
<name>A0ABY2B8S5_9ACTN</name>
<dbReference type="Proteomes" id="UP000295818">
    <property type="component" value="Unassembled WGS sequence"/>
</dbReference>
<feature type="domain" description="ATP-grasp" evidence="3">
    <location>
        <begin position="703"/>
        <end position="741"/>
    </location>
</feature>
<evidence type="ECO:0000256" key="2">
    <source>
        <dbReference type="SAM" id="MobiDB-lite"/>
    </source>
</evidence>
<accession>A0ABY2B8S5</accession>
<dbReference type="InterPro" id="IPR013815">
    <property type="entry name" value="ATP_grasp_subdomain_1"/>
</dbReference>
<dbReference type="InterPro" id="IPR032875">
    <property type="entry name" value="Succ_CoA_lig_flav_dom"/>
</dbReference>
<gene>
    <name evidence="5" type="ORF">EV644_12930</name>
</gene>
<dbReference type="InterPro" id="IPR000182">
    <property type="entry name" value="GNAT_dom"/>
</dbReference>
<comment type="caution">
    <text evidence="5">The sequence shown here is derived from an EMBL/GenBank/DDBJ whole genome shotgun (WGS) entry which is preliminary data.</text>
</comment>
<evidence type="ECO:0000259" key="4">
    <source>
        <dbReference type="PROSITE" id="PS51186"/>
    </source>
</evidence>
<dbReference type="Pfam" id="PF13380">
    <property type="entry name" value="CoA_binding_2"/>
    <property type="match status" value="1"/>
</dbReference>
<dbReference type="Gene3D" id="3.40.50.720">
    <property type="entry name" value="NAD(P)-binding Rossmann-like Domain"/>
    <property type="match status" value="1"/>
</dbReference>
<feature type="region of interest" description="Disordered" evidence="2">
    <location>
        <begin position="1"/>
        <end position="20"/>
    </location>
</feature>
<protein>
    <submittedName>
        <fullName evidence="5">Acyl-CoA synthetase (NDP forming)</fullName>
    </submittedName>
</protein>
<evidence type="ECO:0000256" key="1">
    <source>
        <dbReference type="PROSITE-ProRule" id="PRU00409"/>
    </source>
</evidence>
<dbReference type="Pfam" id="PF13549">
    <property type="entry name" value="ATP-grasp_5"/>
    <property type="match status" value="1"/>
</dbReference>
<dbReference type="SUPFAM" id="SSF55729">
    <property type="entry name" value="Acyl-CoA N-acyltransferases (Nat)"/>
    <property type="match status" value="1"/>
</dbReference>
<dbReference type="EMBL" id="SLWM01000029">
    <property type="protein sequence ID" value="TCO11662.1"/>
    <property type="molecule type" value="Genomic_DNA"/>
</dbReference>